<dbReference type="GO" id="GO:0005524">
    <property type="term" value="F:ATP binding"/>
    <property type="evidence" value="ECO:0007669"/>
    <property type="project" value="UniProtKB-KW"/>
</dbReference>
<evidence type="ECO:0000256" key="1">
    <source>
        <dbReference type="ARBA" id="ARBA00022527"/>
    </source>
</evidence>
<name>A0A345XW45_9ACTN</name>
<dbReference type="AlphaFoldDB" id="A0A345XW45"/>
<keyword evidence="1" id="KW-0808">Transferase</keyword>
<evidence type="ECO:0000259" key="3">
    <source>
        <dbReference type="Pfam" id="PF13581"/>
    </source>
</evidence>
<keyword evidence="1" id="KW-0418">Kinase</keyword>
<dbReference type="PANTHER" id="PTHR35526">
    <property type="entry name" value="ANTI-SIGMA-F FACTOR RSBW-RELATED"/>
    <property type="match status" value="1"/>
</dbReference>
<gene>
    <name evidence="4" type="ORF">DVA86_27795</name>
</gene>
<organism evidence="4 5">
    <name type="scientific">Streptomyces armeniacus</name>
    <dbReference type="NCBI Taxonomy" id="83291"/>
    <lineage>
        <taxon>Bacteria</taxon>
        <taxon>Bacillati</taxon>
        <taxon>Actinomycetota</taxon>
        <taxon>Actinomycetes</taxon>
        <taxon>Kitasatosporales</taxon>
        <taxon>Streptomycetaceae</taxon>
        <taxon>Streptomyces</taxon>
    </lineage>
</organism>
<keyword evidence="5" id="KW-1185">Reference proteome</keyword>
<evidence type="ECO:0000313" key="5">
    <source>
        <dbReference type="Proteomes" id="UP000254425"/>
    </source>
</evidence>
<dbReference type="KEGG" id="sarm:DVA86_27795"/>
<feature type="domain" description="Histidine kinase/HSP90-like ATPase" evidence="3">
    <location>
        <begin position="107"/>
        <end position="217"/>
    </location>
</feature>
<dbReference type="Pfam" id="PF13581">
    <property type="entry name" value="HATPase_c_2"/>
    <property type="match status" value="1"/>
</dbReference>
<keyword evidence="1" id="KW-0723">Serine/threonine-protein kinase</keyword>
<sequence>MSRFLKSSDECGSARRWDHGVVVAVRIAITGRRHRALAHPQHQRLVRAGLRTHCLHPRSYLPRTRSGSASAGRRTPRRPQGCAVNPDARPWRGTVIYRWGEETANPTAGARAALSDALTAAGVEGEAREDAQLALSELVANAAEHAQGPYEVRLRMTAETWVCEVADGDTRLPRLSAGPPSVPFHPEKAGFGGGVEECLLGLLEERGRGLRIVDYLTRGAWGFRVSEAAKVVWFAIPGCPPRPCGRIAEAPGHPSRSAPMVTGE</sequence>
<dbReference type="EMBL" id="CP031320">
    <property type="protein sequence ID" value="AXK35861.1"/>
    <property type="molecule type" value="Genomic_DNA"/>
</dbReference>
<dbReference type="Proteomes" id="UP000254425">
    <property type="component" value="Chromosome"/>
</dbReference>
<evidence type="ECO:0000256" key="2">
    <source>
        <dbReference type="SAM" id="MobiDB-lite"/>
    </source>
</evidence>
<proteinExistence type="predicted"/>
<reference evidence="4 5" key="1">
    <citation type="submission" date="2018-07" db="EMBL/GenBank/DDBJ databases">
        <title>Draft genome of the type strain Streptomyces armeniacus ATCC 15676.</title>
        <authorList>
            <person name="Labana P."/>
            <person name="Gosse J.T."/>
            <person name="Boddy C.N."/>
        </authorList>
    </citation>
    <scope>NUCLEOTIDE SEQUENCE [LARGE SCALE GENOMIC DNA]</scope>
    <source>
        <strain evidence="4 5">ATCC 15676</strain>
    </source>
</reference>
<feature type="compositionally biased region" description="Low complexity" evidence="2">
    <location>
        <begin position="62"/>
        <end position="73"/>
    </location>
</feature>
<dbReference type="CDD" id="cd16936">
    <property type="entry name" value="HATPase_RsbW-like"/>
    <property type="match status" value="1"/>
</dbReference>
<dbReference type="Gene3D" id="3.30.565.10">
    <property type="entry name" value="Histidine kinase-like ATPase, C-terminal domain"/>
    <property type="match status" value="1"/>
</dbReference>
<dbReference type="InterPro" id="IPR003594">
    <property type="entry name" value="HATPase_dom"/>
</dbReference>
<feature type="region of interest" description="Disordered" evidence="2">
    <location>
        <begin position="58"/>
        <end position="87"/>
    </location>
</feature>
<dbReference type="InterPro" id="IPR036890">
    <property type="entry name" value="HATPase_C_sf"/>
</dbReference>
<keyword evidence="4" id="KW-0547">Nucleotide-binding</keyword>
<keyword evidence="4" id="KW-0067">ATP-binding</keyword>
<dbReference type="GO" id="GO:0004674">
    <property type="term" value="F:protein serine/threonine kinase activity"/>
    <property type="evidence" value="ECO:0007669"/>
    <property type="project" value="UniProtKB-KW"/>
</dbReference>
<protein>
    <submittedName>
        <fullName evidence="4">ATP-binding protein</fullName>
    </submittedName>
</protein>
<dbReference type="InterPro" id="IPR050267">
    <property type="entry name" value="Anti-sigma-factor_SerPK"/>
</dbReference>
<evidence type="ECO:0000313" key="4">
    <source>
        <dbReference type="EMBL" id="AXK35861.1"/>
    </source>
</evidence>
<accession>A0A345XW45</accession>
<dbReference type="PANTHER" id="PTHR35526:SF3">
    <property type="entry name" value="ANTI-SIGMA-F FACTOR RSBW"/>
    <property type="match status" value="1"/>
</dbReference>